<proteinExistence type="predicted"/>
<dbReference type="Gene3D" id="3.10.580.10">
    <property type="entry name" value="CBS-domain"/>
    <property type="match status" value="1"/>
</dbReference>
<dbReference type="Proteomes" id="UP001168990">
    <property type="component" value="Unassembled WGS sequence"/>
</dbReference>
<accession>A0AA39FGW9</accession>
<keyword evidence="2" id="KW-1185">Reference proteome</keyword>
<reference evidence="1" key="1">
    <citation type="journal article" date="2023" name="bioRxiv">
        <title>Scaffold-level genome assemblies of two parasitoid biocontrol wasps reveal the parthenogenesis mechanism and an associated novel virus.</title>
        <authorList>
            <person name="Inwood S."/>
            <person name="Skelly J."/>
            <person name="Guhlin J."/>
            <person name="Harrop T."/>
            <person name="Goldson S."/>
            <person name="Dearden P."/>
        </authorList>
    </citation>
    <scope>NUCLEOTIDE SEQUENCE</scope>
    <source>
        <strain evidence="1">Irish</strain>
        <tissue evidence="1">Whole body</tissue>
    </source>
</reference>
<evidence type="ECO:0000313" key="1">
    <source>
        <dbReference type="EMBL" id="KAK0169273.1"/>
    </source>
</evidence>
<dbReference type="InterPro" id="IPR046342">
    <property type="entry name" value="CBS_dom_sf"/>
</dbReference>
<protein>
    <submittedName>
        <fullName evidence="1">Uncharacterized protein</fullName>
    </submittedName>
</protein>
<organism evidence="1 2">
    <name type="scientific">Microctonus aethiopoides</name>
    <dbReference type="NCBI Taxonomy" id="144406"/>
    <lineage>
        <taxon>Eukaryota</taxon>
        <taxon>Metazoa</taxon>
        <taxon>Ecdysozoa</taxon>
        <taxon>Arthropoda</taxon>
        <taxon>Hexapoda</taxon>
        <taxon>Insecta</taxon>
        <taxon>Pterygota</taxon>
        <taxon>Neoptera</taxon>
        <taxon>Endopterygota</taxon>
        <taxon>Hymenoptera</taxon>
        <taxon>Apocrita</taxon>
        <taxon>Ichneumonoidea</taxon>
        <taxon>Braconidae</taxon>
        <taxon>Euphorinae</taxon>
        <taxon>Microctonus</taxon>
    </lineage>
</organism>
<reference evidence="1" key="2">
    <citation type="submission" date="2023-03" db="EMBL/GenBank/DDBJ databases">
        <authorList>
            <person name="Inwood S.N."/>
            <person name="Skelly J.G."/>
            <person name="Guhlin J."/>
            <person name="Harrop T.W.R."/>
            <person name="Goldson S.G."/>
            <person name="Dearden P.K."/>
        </authorList>
    </citation>
    <scope>NUCLEOTIDE SEQUENCE</scope>
    <source>
        <strain evidence="1">Irish</strain>
        <tissue evidence="1">Whole body</tissue>
    </source>
</reference>
<evidence type="ECO:0000313" key="2">
    <source>
        <dbReference type="Proteomes" id="UP001168990"/>
    </source>
</evidence>
<feature type="non-terminal residue" evidence="1">
    <location>
        <position position="94"/>
    </location>
</feature>
<comment type="caution">
    <text evidence="1">The sequence shown here is derived from an EMBL/GenBank/DDBJ whole genome shotgun (WGS) entry which is preliminary data.</text>
</comment>
<sequence>MLTLHYFSNAEGVRATIQHVASAWWNQEDDDPVYSRDLIKEFEVENPPLEDELAWILSKEEDESQIYVKFFKFHKCYDLIPTSAKLVVFDTHLL</sequence>
<name>A0AA39FGW9_9HYME</name>
<dbReference type="EMBL" id="JAQQBS010000797">
    <property type="protein sequence ID" value="KAK0169273.1"/>
    <property type="molecule type" value="Genomic_DNA"/>
</dbReference>
<gene>
    <name evidence="1" type="ORF">PV328_012260</name>
</gene>
<dbReference type="AlphaFoldDB" id="A0AA39FGW9"/>